<dbReference type="InterPro" id="IPR011335">
    <property type="entry name" value="Restrct_endonuc-II-like"/>
</dbReference>
<feature type="domain" description="Restriction endonuclease type IV Mrr" evidence="2">
    <location>
        <begin position="83"/>
        <end position="195"/>
    </location>
</feature>
<keyword evidence="1" id="KW-0812">Transmembrane</keyword>
<dbReference type="SUPFAM" id="SSF52980">
    <property type="entry name" value="Restriction endonuclease-like"/>
    <property type="match status" value="1"/>
</dbReference>
<keyword evidence="4" id="KW-1185">Reference proteome</keyword>
<dbReference type="Proteomes" id="UP000176087">
    <property type="component" value="Unassembled WGS sequence"/>
</dbReference>
<feature type="transmembrane region" description="Helical" evidence="1">
    <location>
        <begin position="16"/>
        <end position="36"/>
    </location>
</feature>
<dbReference type="EMBL" id="LJGT01000041">
    <property type="protein sequence ID" value="OEU85784.1"/>
    <property type="molecule type" value="Genomic_DNA"/>
</dbReference>
<reference evidence="3 4" key="1">
    <citation type="journal article" date="2016" name="Front. Microbiol.">
        <title>Comparative Genomics Analysis of Streptomyces Species Reveals Their Adaptation to the Marine Environment and Their Diversity at the Genomic Level.</title>
        <authorList>
            <person name="Tian X."/>
            <person name="Zhang Z."/>
            <person name="Yang T."/>
            <person name="Chen M."/>
            <person name="Li J."/>
            <person name="Chen F."/>
            <person name="Yang J."/>
            <person name="Li W."/>
            <person name="Zhang B."/>
            <person name="Zhang Z."/>
            <person name="Wu J."/>
            <person name="Zhang C."/>
            <person name="Long L."/>
            <person name="Xiao J."/>
        </authorList>
    </citation>
    <scope>NUCLEOTIDE SEQUENCE [LARGE SCALE GENOMIC DNA]</scope>
    <source>
        <strain evidence="3 4">SCSIO 10390</strain>
    </source>
</reference>
<dbReference type="Gene3D" id="3.40.1350.10">
    <property type="match status" value="1"/>
</dbReference>
<gene>
    <name evidence="3" type="ORF">AN215_25545</name>
</gene>
<evidence type="ECO:0000259" key="2">
    <source>
        <dbReference type="Pfam" id="PF04471"/>
    </source>
</evidence>
<dbReference type="Pfam" id="PF04471">
    <property type="entry name" value="Mrr_cat"/>
    <property type="match status" value="1"/>
</dbReference>
<dbReference type="RefSeq" id="WP_070010813.1">
    <property type="nucleotide sequence ID" value="NZ_LJGS01000039.1"/>
</dbReference>
<dbReference type="GO" id="GO:0009307">
    <property type="term" value="P:DNA restriction-modification system"/>
    <property type="evidence" value="ECO:0007669"/>
    <property type="project" value="InterPro"/>
</dbReference>
<dbReference type="GO" id="GO:0003677">
    <property type="term" value="F:DNA binding"/>
    <property type="evidence" value="ECO:0007669"/>
    <property type="project" value="InterPro"/>
</dbReference>
<keyword evidence="1" id="KW-1133">Transmembrane helix</keyword>
<evidence type="ECO:0000313" key="4">
    <source>
        <dbReference type="Proteomes" id="UP000176087"/>
    </source>
</evidence>
<evidence type="ECO:0000256" key="1">
    <source>
        <dbReference type="SAM" id="Phobius"/>
    </source>
</evidence>
<dbReference type="InterPro" id="IPR011856">
    <property type="entry name" value="tRNA_endonuc-like_dom_sf"/>
</dbReference>
<sequence>MTAPARTARSRESSPACCGLALVALVAVPIGLVALVDNQPGVLVVLVLTVAGIVSVRAYLKQQRADAQYRLTAAQSVEVARYHAMNPAQFEHAIAFLCQRDGCRDVRVDGRTGDLGADVTATTHDGRKVVIQCKRYGPTTKVTSPDVQRFGGTCWSVHRAQIAAVVTTSVFTQPAAAYAEMHGIRCVGAPQLAAWATRTGPPPWA</sequence>
<dbReference type="OrthoDB" id="5181666at2"/>
<proteinExistence type="predicted"/>
<feature type="transmembrane region" description="Helical" evidence="1">
    <location>
        <begin position="42"/>
        <end position="60"/>
    </location>
</feature>
<dbReference type="STRING" id="933944.AN215_25545"/>
<comment type="caution">
    <text evidence="3">The sequence shown here is derived from an EMBL/GenBank/DDBJ whole genome shotgun (WGS) entry which is preliminary data.</text>
</comment>
<accession>A0A1E7JH19</accession>
<dbReference type="InterPro" id="IPR007560">
    <property type="entry name" value="Restrct_endonuc_IV_Mrr"/>
</dbReference>
<keyword evidence="1" id="KW-0472">Membrane</keyword>
<dbReference type="PANTHER" id="PTHR30015">
    <property type="entry name" value="MRR RESTRICTION SYSTEM PROTEIN"/>
    <property type="match status" value="1"/>
</dbReference>
<dbReference type="InterPro" id="IPR052906">
    <property type="entry name" value="Type_IV_Methyl-Rstrct_Enzyme"/>
</dbReference>
<dbReference type="GO" id="GO:0015666">
    <property type="term" value="F:restriction endodeoxyribonuclease activity"/>
    <property type="evidence" value="ECO:0007669"/>
    <property type="project" value="TreeGrafter"/>
</dbReference>
<protein>
    <recommendedName>
        <fullName evidence="2">Restriction endonuclease type IV Mrr domain-containing protein</fullName>
    </recommendedName>
</protein>
<name>A0A1E7JH19_9ACTN</name>
<dbReference type="AlphaFoldDB" id="A0A1E7JH19"/>
<dbReference type="PANTHER" id="PTHR30015:SF6">
    <property type="entry name" value="SLL1429 PROTEIN"/>
    <property type="match status" value="1"/>
</dbReference>
<organism evidence="3 4">
    <name type="scientific">Streptomyces abyssalis</name>
    <dbReference type="NCBI Taxonomy" id="933944"/>
    <lineage>
        <taxon>Bacteria</taxon>
        <taxon>Bacillati</taxon>
        <taxon>Actinomycetota</taxon>
        <taxon>Actinomycetes</taxon>
        <taxon>Kitasatosporales</taxon>
        <taxon>Streptomycetaceae</taxon>
        <taxon>Streptomyces</taxon>
    </lineage>
</organism>
<evidence type="ECO:0000313" key="3">
    <source>
        <dbReference type="EMBL" id="OEU85784.1"/>
    </source>
</evidence>